<feature type="compositionally biased region" description="Acidic residues" evidence="1">
    <location>
        <begin position="251"/>
        <end position="261"/>
    </location>
</feature>
<feature type="compositionally biased region" description="Basic and acidic residues" evidence="1">
    <location>
        <begin position="286"/>
        <end position="300"/>
    </location>
</feature>
<dbReference type="Proteomes" id="UP001408356">
    <property type="component" value="Unassembled WGS sequence"/>
</dbReference>
<comment type="caution">
    <text evidence="2">The sequence shown here is derived from an EMBL/GenBank/DDBJ whole genome shotgun (WGS) entry which is preliminary data.</text>
</comment>
<accession>A0ABR2V345</accession>
<keyword evidence="3" id="KW-1185">Reference proteome</keyword>
<protein>
    <submittedName>
        <fullName evidence="2">Uncharacterized protein</fullName>
    </submittedName>
</protein>
<gene>
    <name evidence="2" type="ORF">SUNI508_05825</name>
</gene>
<reference evidence="2 3" key="1">
    <citation type="journal article" date="2024" name="J. Plant Pathol.">
        <title>Sequence and assembly of the genome of Seiridium unicorne, isolate CBS 538.82, causal agent of cypress canker disease.</title>
        <authorList>
            <person name="Scali E."/>
            <person name="Rocca G.D."/>
            <person name="Danti R."/>
            <person name="Garbelotto M."/>
            <person name="Barberini S."/>
            <person name="Baroncelli R."/>
            <person name="Emiliani G."/>
        </authorList>
    </citation>
    <scope>NUCLEOTIDE SEQUENCE [LARGE SCALE GENOMIC DNA]</scope>
    <source>
        <strain evidence="2 3">BM-138-508</strain>
    </source>
</reference>
<dbReference type="EMBL" id="JARVKF010000190">
    <property type="protein sequence ID" value="KAK9421287.1"/>
    <property type="molecule type" value="Genomic_DNA"/>
</dbReference>
<feature type="region of interest" description="Disordered" evidence="1">
    <location>
        <begin position="38"/>
        <end position="161"/>
    </location>
</feature>
<proteinExistence type="predicted"/>
<feature type="region of interest" description="Disordered" evidence="1">
    <location>
        <begin position="182"/>
        <end position="229"/>
    </location>
</feature>
<organism evidence="2 3">
    <name type="scientific">Seiridium unicorne</name>
    <dbReference type="NCBI Taxonomy" id="138068"/>
    <lineage>
        <taxon>Eukaryota</taxon>
        <taxon>Fungi</taxon>
        <taxon>Dikarya</taxon>
        <taxon>Ascomycota</taxon>
        <taxon>Pezizomycotina</taxon>
        <taxon>Sordariomycetes</taxon>
        <taxon>Xylariomycetidae</taxon>
        <taxon>Amphisphaeriales</taxon>
        <taxon>Sporocadaceae</taxon>
        <taxon>Seiridium</taxon>
    </lineage>
</organism>
<feature type="compositionally biased region" description="Low complexity" evidence="1">
    <location>
        <begin position="185"/>
        <end position="194"/>
    </location>
</feature>
<evidence type="ECO:0000313" key="3">
    <source>
        <dbReference type="Proteomes" id="UP001408356"/>
    </source>
</evidence>
<evidence type="ECO:0000313" key="2">
    <source>
        <dbReference type="EMBL" id="KAK9421287.1"/>
    </source>
</evidence>
<feature type="compositionally biased region" description="Low complexity" evidence="1">
    <location>
        <begin position="44"/>
        <end position="56"/>
    </location>
</feature>
<feature type="compositionally biased region" description="Low complexity" evidence="1">
    <location>
        <begin position="146"/>
        <end position="161"/>
    </location>
</feature>
<evidence type="ECO:0000256" key="1">
    <source>
        <dbReference type="SAM" id="MobiDB-lite"/>
    </source>
</evidence>
<name>A0ABR2V345_9PEZI</name>
<feature type="region of interest" description="Disordered" evidence="1">
    <location>
        <begin position="251"/>
        <end position="338"/>
    </location>
</feature>
<sequence length="338" mass="36479">MSSPPSPKATPKRKRDDLLGEQKLAGISAAKVLTNPVFTFEPPSSSQASAEDGSSSPRTKVANKFRNLSLERSGGGVATSLDLDGSTTNEPHIANEESTPLPGSIIFDFSGGPNAIDGRNNMPLEDEDDTVFRKRHKHLGPEDGTAPGSSGESSAVAAGPVKIDEHGRLALDTAVDPSMVRISKSESLGGLKKSYPSINRLAESKSRSRRRSGTPPVGTSRRKPVETVEEAPVIVDPVRAALTWHEDEITVYDSEDKDDDGTGLNGIGFRPTPAVAYQRAQRRKKQLSEYKKREESEARAQRNQKRREALGGGSELGRHHSVIRVHFSDAEPETLVTS</sequence>